<sequence>MEFNAEEMVLSALESHIMSYLQENNELINNIIEKQMNDYIRSYILENTEKIDELIKKSLNSNLENYLNHYISKTDNPQDLIVNSFKDGINTHFKDNCIEISSCYHDAIYSYFADNNNLLMNTIQKSIKDSFNEYLISHEKEIGNIDMDIKINENRNINKTLKVDSKPEAFKTNNTVKNTKSVNNDVGKNIGSIKAPESHELKEYGEEYQDKYLKDIRNIENIENIENIQKAQEIPKSTELKTDLKYVVKPELKLENLKGMKSNSKNYIRVEDIPKNGDFRSILSEEHLKKPELKEIHKEKSNNVDDEESEKIKRIDEKLAKLRLNRQEKQQNSNKNDKNNSNNENIENIENNVLNNSSNLKIKGLDKLSKIDENLDKFSQDIHKINELYQKDGLSSKNSNLKLETETSKDIIKSHVAEINEIEHLNAQNTGKNQDEIYKDLKSSLKSSIGSNSYKKLDENLKDINKDEKLKLKVTSKGHINYKSPWD</sequence>
<dbReference type="EMBL" id="JAGGMV010000002">
    <property type="protein sequence ID" value="MBP2201470.1"/>
    <property type="molecule type" value="Genomic_DNA"/>
</dbReference>
<comment type="caution">
    <text evidence="2">The sequence shown here is derived from an EMBL/GenBank/DDBJ whole genome shotgun (WGS) entry which is preliminary data.</text>
</comment>
<evidence type="ECO:0000313" key="2">
    <source>
        <dbReference type="EMBL" id="MBP2201470.1"/>
    </source>
</evidence>
<proteinExistence type="predicted"/>
<protein>
    <submittedName>
        <fullName evidence="2">Uncharacterized protein</fullName>
    </submittedName>
</protein>
<dbReference type="RefSeq" id="WP_209590954.1">
    <property type="nucleotide sequence ID" value="NZ_JAGGMU010000002.1"/>
</dbReference>
<reference evidence="2" key="1">
    <citation type="submission" date="2021-03" db="EMBL/GenBank/DDBJ databases">
        <title>Genomic Encyclopedia of Type Strains, Phase IV (KMG-V): Genome sequencing to study the core and pangenomes of soil and plant-associated prokaryotes.</title>
        <authorList>
            <person name="Whitman W."/>
        </authorList>
    </citation>
    <scope>NUCLEOTIDE SEQUENCE</scope>
    <source>
        <strain evidence="2">C4</strain>
    </source>
</reference>
<name>A0A8J7S145_METVO</name>
<organism evidence="2 3">
    <name type="scientific">Methanococcus voltae</name>
    <dbReference type="NCBI Taxonomy" id="2188"/>
    <lineage>
        <taxon>Archaea</taxon>
        <taxon>Methanobacteriati</taxon>
        <taxon>Methanobacteriota</taxon>
        <taxon>Methanomada group</taxon>
        <taxon>Methanococci</taxon>
        <taxon>Methanococcales</taxon>
        <taxon>Methanococcaceae</taxon>
        <taxon>Methanococcus</taxon>
    </lineage>
</organism>
<accession>A0A8J7S145</accession>
<dbReference type="Proteomes" id="UP000740329">
    <property type="component" value="Unassembled WGS sequence"/>
</dbReference>
<dbReference type="OrthoDB" id="62375at2157"/>
<evidence type="ECO:0000313" key="3">
    <source>
        <dbReference type="Proteomes" id="UP000740329"/>
    </source>
</evidence>
<dbReference type="AlphaFoldDB" id="A0A8J7S145"/>
<gene>
    <name evidence="2" type="ORF">J3E07_000882</name>
</gene>
<evidence type="ECO:0000256" key="1">
    <source>
        <dbReference type="SAM" id="MobiDB-lite"/>
    </source>
</evidence>
<feature type="region of interest" description="Disordered" evidence="1">
    <location>
        <begin position="322"/>
        <end position="345"/>
    </location>
</feature>